<name>A0ACC0Y7Z9_9ROSI</name>
<reference evidence="2" key="1">
    <citation type="journal article" date="2023" name="G3 (Bethesda)">
        <title>Genome assembly and association tests identify interacting loci associated with vigor, precocity, and sex in interspecific pistachio rootstocks.</title>
        <authorList>
            <person name="Palmer W."/>
            <person name="Jacygrad E."/>
            <person name="Sagayaradj S."/>
            <person name="Cavanaugh K."/>
            <person name="Han R."/>
            <person name="Bertier L."/>
            <person name="Beede B."/>
            <person name="Kafkas S."/>
            <person name="Golino D."/>
            <person name="Preece J."/>
            <person name="Michelmore R."/>
        </authorList>
    </citation>
    <scope>NUCLEOTIDE SEQUENCE [LARGE SCALE GENOMIC DNA]</scope>
</reference>
<organism evidence="1 2">
    <name type="scientific">Pistacia integerrima</name>
    <dbReference type="NCBI Taxonomy" id="434235"/>
    <lineage>
        <taxon>Eukaryota</taxon>
        <taxon>Viridiplantae</taxon>
        <taxon>Streptophyta</taxon>
        <taxon>Embryophyta</taxon>
        <taxon>Tracheophyta</taxon>
        <taxon>Spermatophyta</taxon>
        <taxon>Magnoliopsida</taxon>
        <taxon>eudicotyledons</taxon>
        <taxon>Gunneridae</taxon>
        <taxon>Pentapetalae</taxon>
        <taxon>rosids</taxon>
        <taxon>malvids</taxon>
        <taxon>Sapindales</taxon>
        <taxon>Anacardiaceae</taxon>
        <taxon>Pistacia</taxon>
    </lineage>
</organism>
<accession>A0ACC0Y7Z9</accession>
<evidence type="ECO:0000313" key="2">
    <source>
        <dbReference type="Proteomes" id="UP001163603"/>
    </source>
</evidence>
<gene>
    <name evidence="1" type="ORF">Pint_12874</name>
</gene>
<sequence length="290" mass="31627">MEKYPQLFNRNSVLEDKKLELRLGPPGEDQSPLFFGHINSGVHGAKRAFEDTLMSKGLAGKAEDSSNSKPCGSRVAELQCLDKKSCSNFDTSSVTAKTPMTNGSNKRSEVAPVVGWPPVRSCRKNLANSSLSKPASKLPNEILKEGTAAKSESSKNNLFVKINMEGVPIGRKINLSAYNSYEELSFAIDELFKGLLAGADSLLDSELAQRVPPTVGNENKTQKLELIASSVAKSDEYTLVYEDNEGDRILVGDVPWHMFISTVKKLLVLKSSELSTLPFCCSEHRKALTG</sequence>
<proteinExistence type="predicted"/>
<dbReference type="EMBL" id="CM047743">
    <property type="protein sequence ID" value="KAJ0031416.1"/>
    <property type="molecule type" value="Genomic_DNA"/>
</dbReference>
<keyword evidence="2" id="KW-1185">Reference proteome</keyword>
<protein>
    <submittedName>
        <fullName evidence="1">Uncharacterized protein</fullName>
    </submittedName>
</protein>
<dbReference type="Proteomes" id="UP001163603">
    <property type="component" value="Chromosome 8"/>
</dbReference>
<evidence type="ECO:0000313" key="1">
    <source>
        <dbReference type="EMBL" id="KAJ0031416.1"/>
    </source>
</evidence>
<comment type="caution">
    <text evidence="1">The sequence shown here is derived from an EMBL/GenBank/DDBJ whole genome shotgun (WGS) entry which is preliminary data.</text>
</comment>